<gene>
    <name evidence="1" type="ORF">HU200_055535</name>
</gene>
<dbReference type="InterPro" id="IPR007750">
    <property type="entry name" value="DUF674"/>
</dbReference>
<comment type="caution">
    <text evidence="1">The sequence shown here is derived from an EMBL/GenBank/DDBJ whole genome shotgun (WGS) entry which is preliminary data.</text>
</comment>
<keyword evidence="2" id="KW-1185">Reference proteome</keyword>
<dbReference type="PANTHER" id="PTHR33103:SF96">
    <property type="entry name" value="OS01G0153900 PROTEIN"/>
    <property type="match status" value="1"/>
</dbReference>
<organism evidence="1 2">
    <name type="scientific">Digitaria exilis</name>
    <dbReference type="NCBI Taxonomy" id="1010633"/>
    <lineage>
        <taxon>Eukaryota</taxon>
        <taxon>Viridiplantae</taxon>
        <taxon>Streptophyta</taxon>
        <taxon>Embryophyta</taxon>
        <taxon>Tracheophyta</taxon>
        <taxon>Spermatophyta</taxon>
        <taxon>Magnoliopsida</taxon>
        <taxon>Liliopsida</taxon>
        <taxon>Poales</taxon>
        <taxon>Poaceae</taxon>
        <taxon>PACMAD clade</taxon>
        <taxon>Panicoideae</taxon>
        <taxon>Panicodae</taxon>
        <taxon>Paniceae</taxon>
        <taxon>Anthephorinae</taxon>
        <taxon>Digitaria</taxon>
    </lineage>
</organism>
<sequence length="224" mass="23753">MSKQAEQLKHRKCPERYLRPVRLAAGGRLTASLCSQPNRAIDPRTSSILPWPLGSVAKLLGPHAVVGSLGSLYRSVDNMEHSSYALPSIDKDVLLRPAVPWTAAGLLGSLLGVPDASAQPRCPSCGGCTGGAIMARSYSSPTGGFVQGNVMYTVMDDLTITSMSTISVLKTVAVRDLSAVQEWTVPIGRTEALRILKASIESKSVLTDVFVGRRAPAPPGMLAR</sequence>
<evidence type="ECO:0000313" key="1">
    <source>
        <dbReference type="EMBL" id="KAF8662949.1"/>
    </source>
</evidence>
<dbReference type="Proteomes" id="UP000636709">
    <property type="component" value="Unassembled WGS sequence"/>
</dbReference>
<proteinExistence type="predicted"/>
<dbReference type="OrthoDB" id="2014278at2759"/>
<protein>
    <submittedName>
        <fullName evidence="1">Uncharacterized protein</fullName>
    </submittedName>
</protein>
<dbReference type="Pfam" id="PF05056">
    <property type="entry name" value="DUF674"/>
    <property type="match status" value="1"/>
</dbReference>
<dbReference type="EMBL" id="JACEFO010002379">
    <property type="protein sequence ID" value="KAF8662949.1"/>
    <property type="molecule type" value="Genomic_DNA"/>
</dbReference>
<dbReference type="AlphaFoldDB" id="A0A835AMH1"/>
<name>A0A835AMH1_9POAL</name>
<reference evidence="1" key="1">
    <citation type="submission" date="2020-07" db="EMBL/GenBank/DDBJ databases">
        <title>Genome sequence and genetic diversity analysis of an under-domesticated orphan crop, white fonio (Digitaria exilis).</title>
        <authorList>
            <person name="Bennetzen J.L."/>
            <person name="Chen S."/>
            <person name="Ma X."/>
            <person name="Wang X."/>
            <person name="Yssel A.E.J."/>
            <person name="Chaluvadi S.R."/>
            <person name="Johnson M."/>
            <person name="Gangashetty P."/>
            <person name="Hamidou F."/>
            <person name="Sanogo M.D."/>
            <person name="Zwaenepoel A."/>
            <person name="Wallace J."/>
            <person name="Van De Peer Y."/>
            <person name="Van Deynze A."/>
        </authorList>
    </citation>
    <scope>NUCLEOTIDE SEQUENCE</scope>
    <source>
        <tissue evidence="1">Leaves</tissue>
    </source>
</reference>
<accession>A0A835AMH1</accession>
<dbReference type="PANTHER" id="PTHR33103">
    <property type="entry name" value="OS01G0153900 PROTEIN"/>
    <property type="match status" value="1"/>
</dbReference>
<evidence type="ECO:0000313" key="2">
    <source>
        <dbReference type="Proteomes" id="UP000636709"/>
    </source>
</evidence>